<comment type="caution">
    <text evidence="1">The sequence shown here is derived from an EMBL/GenBank/DDBJ whole genome shotgun (WGS) entry which is preliminary data.</text>
</comment>
<reference evidence="1 2" key="1">
    <citation type="journal article" date="2023" name="Arcadia Sci">
        <title>De novo assembly of a long-read Amblyomma americanum tick genome.</title>
        <authorList>
            <person name="Chou S."/>
            <person name="Poskanzer K.E."/>
            <person name="Rollins M."/>
            <person name="Thuy-Boun P.S."/>
        </authorList>
    </citation>
    <scope>NUCLEOTIDE SEQUENCE [LARGE SCALE GENOMIC DNA]</scope>
    <source>
        <strain evidence="1">F_SG_1</strain>
        <tissue evidence="1">Salivary glands</tissue>
    </source>
</reference>
<name>A0AAQ4D3B9_AMBAM</name>
<evidence type="ECO:0000313" key="1">
    <source>
        <dbReference type="EMBL" id="KAK8756959.1"/>
    </source>
</evidence>
<dbReference type="Proteomes" id="UP001321473">
    <property type="component" value="Unassembled WGS sequence"/>
</dbReference>
<evidence type="ECO:0000313" key="2">
    <source>
        <dbReference type="Proteomes" id="UP001321473"/>
    </source>
</evidence>
<sequence length="146" mass="16213">MRPTVLCALPQRCDGFGTPSQQCPSWRAAMKRRIRFTAMLITPLSSDLQDVGDAPSYDIGDQAPIAVDEEESGNDLIGWSSAIEDSESAGKMTEAEARRELSMALGSPIYEHSITVTVKKDDGFLAEYIPKLEGFYFKHLLRFLTH</sequence>
<proteinExistence type="predicted"/>
<gene>
    <name evidence="1" type="ORF">V5799_000339</name>
</gene>
<protein>
    <submittedName>
        <fullName evidence="1">Uncharacterized protein</fullName>
    </submittedName>
</protein>
<dbReference type="AlphaFoldDB" id="A0AAQ4D3B9"/>
<accession>A0AAQ4D3B9</accession>
<dbReference type="EMBL" id="JARKHS020035736">
    <property type="protein sequence ID" value="KAK8756959.1"/>
    <property type="molecule type" value="Genomic_DNA"/>
</dbReference>
<organism evidence="1 2">
    <name type="scientific">Amblyomma americanum</name>
    <name type="common">Lone star tick</name>
    <dbReference type="NCBI Taxonomy" id="6943"/>
    <lineage>
        <taxon>Eukaryota</taxon>
        <taxon>Metazoa</taxon>
        <taxon>Ecdysozoa</taxon>
        <taxon>Arthropoda</taxon>
        <taxon>Chelicerata</taxon>
        <taxon>Arachnida</taxon>
        <taxon>Acari</taxon>
        <taxon>Parasitiformes</taxon>
        <taxon>Ixodida</taxon>
        <taxon>Ixodoidea</taxon>
        <taxon>Ixodidae</taxon>
        <taxon>Amblyomminae</taxon>
        <taxon>Amblyomma</taxon>
    </lineage>
</organism>
<keyword evidence="2" id="KW-1185">Reference proteome</keyword>